<evidence type="ECO:0000313" key="3">
    <source>
        <dbReference type="Proteomes" id="UP001062632"/>
    </source>
</evidence>
<gene>
    <name evidence="2" type="ORF">AA106555_1298</name>
</gene>
<sequence length="336" mass="36616">MDYTTIKRRKFIGLLSAPFLVRKASAYGLDPAQKGVLRYQGWAGTVLAAELAEALGYLGPLKLQWVGNTASGPVDLQAATTGDTEFASAFNGPIMKMIGAGAQVKAVYAYGGAAPNECTGILVRNDSPIKTARDLIGRSIAINTLRAQQECFVDQYLLAAGLSQEEIEQVTLVAVPPPLMEAALRHQRVDAAVLSTFFRDTALARGALRELSTDIALYGPANLDSVILRDSYLRDHPDDAALFVQASARAIHWSQTNPRAEVIALMTRIIQSRKRGESILPTQYWQNSSVVTAGGYITEQDFARFQPWYGWRGDTHTASLNTKTLFTNAFNPYAKG</sequence>
<dbReference type="RefSeq" id="WP_267298780.1">
    <property type="nucleotide sequence ID" value="NZ_BAQC01000031.1"/>
</dbReference>
<keyword evidence="3" id="KW-1185">Reference proteome</keyword>
<dbReference type="InterPro" id="IPR015168">
    <property type="entry name" value="SsuA/THI5"/>
</dbReference>
<dbReference type="EMBL" id="BAQC01000031">
    <property type="protein sequence ID" value="GBR53437.1"/>
    <property type="molecule type" value="Genomic_DNA"/>
</dbReference>
<protein>
    <submittedName>
        <fullName evidence="2">Nitrate/sulfonate/bicarbonate ABC transporter substrate-binding periplasmic protein</fullName>
    </submittedName>
</protein>
<dbReference type="PANTHER" id="PTHR30024">
    <property type="entry name" value="ALIPHATIC SULFONATES-BINDING PROTEIN-RELATED"/>
    <property type="match status" value="1"/>
</dbReference>
<dbReference type="SUPFAM" id="SSF53850">
    <property type="entry name" value="Periplasmic binding protein-like II"/>
    <property type="match status" value="1"/>
</dbReference>
<dbReference type="Gene3D" id="3.40.190.10">
    <property type="entry name" value="Periplasmic binding protein-like II"/>
    <property type="match status" value="2"/>
</dbReference>
<proteinExistence type="predicted"/>
<feature type="domain" description="SsuA/THI5-like" evidence="1">
    <location>
        <begin position="76"/>
        <end position="259"/>
    </location>
</feature>
<name>A0ABQ0QQJ7_9PROT</name>
<comment type="caution">
    <text evidence="2">The sequence shown here is derived from an EMBL/GenBank/DDBJ whole genome shotgun (WGS) entry which is preliminary data.</text>
</comment>
<accession>A0ABQ0QQJ7</accession>
<dbReference type="Pfam" id="PF09084">
    <property type="entry name" value="NMT1"/>
    <property type="match status" value="1"/>
</dbReference>
<evidence type="ECO:0000313" key="2">
    <source>
        <dbReference type="EMBL" id="GBR53437.1"/>
    </source>
</evidence>
<organism evidence="2 3">
    <name type="scientific">Neokomagataea thailandica NBRC 106555</name>
    <dbReference type="NCBI Taxonomy" id="1223520"/>
    <lineage>
        <taxon>Bacteria</taxon>
        <taxon>Pseudomonadati</taxon>
        <taxon>Pseudomonadota</taxon>
        <taxon>Alphaproteobacteria</taxon>
        <taxon>Acetobacterales</taxon>
        <taxon>Acetobacteraceae</taxon>
        <taxon>Neokomagataea</taxon>
    </lineage>
</organism>
<dbReference type="Proteomes" id="UP001062632">
    <property type="component" value="Unassembled WGS sequence"/>
</dbReference>
<reference evidence="2 3" key="1">
    <citation type="submission" date="2013-04" db="EMBL/GenBank/DDBJ databases">
        <title>The genome sequencing project of 58 acetic acid bacteria.</title>
        <authorList>
            <person name="Okamoto-Kainuma A."/>
            <person name="Ishikawa M."/>
            <person name="Umino S."/>
            <person name="Koizumi Y."/>
            <person name="Shiwa Y."/>
            <person name="Yoshikawa H."/>
            <person name="Matsutani M."/>
            <person name="Matsushita K."/>
        </authorList>
    </citation>
    <scope>NUCLEOTIDE SEQUENCE [LARGE SCALE GENOMIC DNA]</scope>
    <source>
        <strain evidence="2 3">NBRC 106555</strain>
    </source>
</reference>
<evidence type="ECO:0000259" key="1">
    <source>
        <dbReference type="Pfam" id="PF09084"/>
    </source>
</evidence>